<dbReference type="Proteomes" id="UP000494040">
    <property type="component" value="Unassembled WGS sequence"/>
</dbReference>
<organism evidence="2 3">
    <name type="scientific">Cimex lectularius</name>
    <name type="common">Bed bug</name>
    <name type="synonym">Acanthia lectularia</name>
    <dbReference type="NCBI Taxonomy" id="79782"/>
    <lineage>
        <taxon>Eukaryota</taxon>
        <taxon>Metazoa</taxon>
        <taxon>Ecdysozoa</taxon>
        <taxon>Arthropoda</taxon>
        <taxon>Hexapoda</taxon>
        <taxon>Insecta</taxon>
        <taxon>Pterygota</taxon>
        <taxon>Neoptera</taxon>
        <taxon>Paraneoptera</taxon>
        <taxon>Hemiptera</taxon>
        <taxon>Heteroptera</taxon>
        <taxon>Panheteroptera</taxon>
        <taxon>Cimicomorpha</taxon>
        <taxon>Cimicidae</taxon>
        <taxon>Cimex</taxon>
    </lineage>
</organism>
<dbReference type="KEGG" id="clec:106669500"/>
<evidence type="ECO:0000313" key="3">
    <source>
        <dbReference type="Proteomes" id="UP000494040"/>
    </source>
</evidence>
<dbReference type="RefSeq" id="XP_014254511.1">
    <property type="nucleotide sequence ID" value="XM_014399025.1"/>
</dbReference>
<protein>
    <submittedName>
        <fullName evidence="2">Uncharacterized protein</fullName>
    </submittedName>
</protein>
<accession>A0A8I6S195</accession>
<dbReference type="GeneID" id="106669500"/>
<feature type="signal peptide" evidence="1">
    <location>
        <begin position="1"/>
        <end position="21"/>
    </location>
</feature>
<dbReference type="InterPro" id="IPR036058">
    <property type="entry name" value="Kazal_dom_sf"/>
</dbReference>
<proteinExistence type="predicted"/>
<evidence type="ECO:0000313" key="2">
    <source>
        <dbReference type="EnsemblMetazoa" id="XP_014254511.1"/>
    </source>
</evidence>
<dbReference type="SUPFAM" id="SSF100895">
    <property type="entry name" value="Kazal-type serine protease inhibitors"/>
    <property type="match status" value="1"/>
</dbReference>
<keyword evidence="1" id="KW-0732">Signal</keyword>
<dbReference type="Gene3D" id="3.30.60.30">
    <property type="match status" value="1"/>
</dbReference>
<dbReference type="EnsemblMetazoa" id="XM_014399025.1">
    <property type="protein sequence ID" value="XP_014254511.1"/>
    <property type="gene ID" value="LOC106669500"/>
</dbReference>
<sequence>MLTPLFLFLIVSGLALFVVRGEVCPPSDEFPLCADCGDKMQSFTNLHEMYDAKCDFQHYGYCTANHAPCTLELAPKCAWNGRKFKSFSNPCLLNQFNKFYYDQYVVVSNCPCRDDANS</sequence>
<keyword evidence="3" id="KW-1185">Reference proteome</keyword>
<dbReference type="AlphaFoldDB" id="A0A8I6S195"/>
<name>A0A8I6S195_CIMLE</name>
<feature type="chain" id="PRO_5035187971" evidence="1">
    <location>
        <begin position="22"/>
        <end position="118"/>
    </location>
</feature>
<evidence type="ECO:0000256" key="1">
    <source>
        <dbReference type="SAM" id="SignalP"/>
    </source>
</evidence>
<dbReference type="OrthoDB" id="88467at2759"/>
<reference evidence="2" key="1">
    <citation type="submission" date="2022-01" db="UniProtKB">
        <authorList>
            <consortium name="EnsemblMetazoa"/>
        </authorList>
    </citation>
    <scope>IDENTIFICATION</scope>
</reference>